<keyword evidence="6" id="KW-0540">Nuclease</keyword>
<evidence type="ECO:0000256" key="3">
    <source>
        <dbReference type="ARBA" id="ARBA00005300"/>
    </source>
</evidence>
<dbReference type="Pfam" id="PF00075">
    <property type="entry name" value="RNase_H"/>
    <property type="match status" value="1"/>
</dbReference>
<dbReference type="EC" id="3.1.26.4" evidence="5"/>
<comment type="caution">
    <text evidence="12">The sequence shown here is derived from an EMBL/GenBank/DDBJ whole genome shotgun (WGS) entry which is preliminary data.</text>
</comment>
<dbReference type="GO" id="GO:0046872">
    <property type="term" value="F:metal ion binding"/>
    <property type="evidence" value="ECO:0007669"/>
    <property type="project" value="UniProtKB-KW"/>
</dbReference>
<gene>
    <name evidence="12" type="ORF">CQA58_06855</name>
</gene>
<organism evidence="12 13">
    <name type="scientific">Helicobacter brantae</name>
    <dbReference type="NCBI Taxonomy" id="375927"/>
    <lineage>
        <taxon>Bacteria</taxon>
        <taxon>Pseudomonadati</taxon>
        <taxon>Campylobacterota</taxon>
        <taxon>Epsilonproteobacteria</taxon>
        <taxon>Campylobacterales</taxon>
        <taxon>Helicobacteraceae</taxon>
        <taxon>Helicobacter</taxon>
    </lineage>
</organism>
<dbReference type="EMBL" id="NXLV01000014">
    <property type="protein sequence ID" value="RDU69755.1"/>
    <property type="molecule type" value="Genomic_DNA"/>
</dbReference>
<proteinExistence type="inferred from homology"/>
<evidence type="ECO:0000256" key="5">
    <source>
        <dbReference type="ARBA" id="ARBA00012180"/>
    </source>
</evidence>
<dbReference type="OrthoDB" id="7845843at2"/>
<dbReference type="GO" id="GO:0003676">
    <property type="term" value="F:nucleic acid binding"/>
    <property type="evidence" value="ECO:0007669"/>
    <property type="project" value="InterPro"/>
</dbReference>
<accession>A0A3D8IXV9</accession>
<dbReference type="RefSeq" id="WP_115569978.1">
    <property type="nucleotide sequence ID" value="NZ_NXLV01000014.1"/>
</dbReference>
<evidence type="ECO:0000313" key="13">
    <source>
        <dbReference type="Proteomes" id="UP000257045"/>
    </source>
</evidence>
<dbReference type="Gene3D" id="3.30.420.10">
    <property type="entry name" value="Ribonuclease H-like superfamily/Ribonuclease H"/>
    <property type="match status" value="1"/>
</dbReference>
<evidence type="ECO:0000256" key="4">
    <source>
        <dbReference type="ARBA" id="ARBA00011245"/>
    </source>
</evidence>
<protein>
    <recommendedName>
        <fullName evidence="5">ribonuclease H</fullName>
        <ecNumber evidence="5">3.1.26.4</ecNumber>
    </recommendedName>
</protein>
<name>A0A3D8IXV9_9HELI</name>
<dbReference type="SUPFAM" id="SSF53098">
    <property type="entry name" value="Ribonuclease H-like"/>
    <property type="match status" value="1"/>
</dbReference>
<dbReference type="AlphaFoldDB" id="A0A3D8IXV9"/>
<keyword evidence="13" id="KW-1185">Reference proteome</keyword>
<dbReference type="NCBIfam" id="NF001236">
    <property type="entry name" value="PRK00203.1"/>
    <property type="match status" value="1"/>
</dbReference>
<comment type="cofactor">
    <cofactor evidence="2">
        <name>Mg(2+)</name>
        <dbReference type="ChEBI" id="CHEBI:18420"/>
    </cofactor>
</comment>
<comment type="subunit">
    <text evidence="4">Monomer.</text>
</comment>
<dbReference type="PANTHER" id="PTHR10642">
    <property type="entry name" value="RIBONUCLEASE H1"/>
    <property type="match status" value="1"/>
</dbReference>
<dbReference type="InterPro" id="IPR002156">
    <property type="entry name" value="RNaseH_domain"/>
</dbReference>
<dbReference type="InterPro" id="IPR022892">
    <property type="entry name" value="RNaseHI"/>
</dbReference>
<keyword evidence="10" id="KW-0460">Magnesium</keyword>
<evidence type="ECO:0000256" key="9">
    <source>
        <dbReference type="ARBA" id="ARBA00022801"/>
    </source>
</evidence>
<dbReference type="Proteomes" id="UP000257045">
    <property type="component" value="Unassembled WGS sequence"/>
</dbReference>
<dbReference type="PROSITE" id="PS50879">
    <property type="entry name" value="RNASE_H_1"/>
    <property type="match status" value="1"/>
</dbReference>
<keyword evidence="9" id="KW-0378">Hydrolase</keyword>
<feature type="domain" description="RNase H type-1" evidence="11">
    <location>
        <begin position="1"/>
        <end position="136"/>
    </location>
</feature>
<keyword evidence="7" id="KW-0479">Metal-binding</keyword>
<evidence type="ECO:0000313" key="12">
    <source>
        <dbReference type="EMBL" id="RDU69755.1"/>
    </source>
</evidence>
<sequence>MKKITLYSDGSSLGNPGAGGWCGILCYKDKERIVSGGEANATNNQMELKAVIESLKVLKEPCEVELVSDSKYVCEAINSWLKNWIKKDFKDVKNPHLWREYLQVSAPHKVKATWVKGHCGFVYNERCDTIAKEEAQKYQGLR</sequence>
<dbReference type="CDD" id="cd09278">
    <property type="entry name" value="RNase_HI_prokaryote_like"/>
    <property type="match status" value="1"/>
</dbReference>
<dbReference type="InterPro" id="IPR050092">
    <property type="entry name" value="RNase_H"/>
</dbReference>
<dbReference type="InterPro" id="IPR012337">
    <property type="entry name" value="RNaseH-like_sf"/>
</dbReference>
<comment type="similarity">
    <text evidence="3">Belongs to the RNase H family.</text>
</comment>
<evidence type="ECO:0000256" key="2">
    <source>
        <dbReference type="ARBA" id="ARBA00001946"/>
    </source>
</evidence>
<keyword evidence="8" id="KW-0255">Endonuclease</keyword>
<evidence type="ECO:0000256" key="6">
    <source>
        <dbReference type="ARBA" id="ARBA00022722"/>
    </source>
</evidence>
<evidence type="ECO:0000256" key="7">
    <source>
        <dbReference type="ARBA" id="ARBA00022723"/>
    </source>
</evidence>
<evidence type="ECO:0000256" key="1">
    <source>
        <dbReference type="ARBA" id="ARBA00000077"/>
    </source>
</evidence>
<evidence type="ECO:0000256" key="10">
    <source>
        <dbReference type="ARBA" id="ARBA00022842"/>
    </source>
</evidence>
<dbReference type="GO" id="GO:0043137">
    <property type="term" value="P:DNA replication, removal of RNA primer"/>
    <property type="evidence" value="ECO:0007669"/>
    <property type="project" value="TreeGrafter"/>
</dbReference>
<dbReference type="InterPro" id="IPR036397">
    <property type="entry name" value="RNaseH_sf"/>
</dbReference>
<evidence type="ECO:0000259" key="11">
    <source>
        <dbReference type="PROSITE" id="PS50879"/>
    </source>
</evidence>
<evidence type="ECO:0000256" key="8">
    <source>
        <dbReference type="ARBA" id="ARBA00022759"/>
    </source>
</evidence>
<dbReference type="GO" id="GO:0004523">
    <property type="term" value="F:RNA-DNA hybrid ribonuclease activity"/>
    <property type="evidence" value="ECO:0007669"/>
    <property type="project" value="UniProtKB-EC"/>
</dbReference>
<comment type="catalytic activity">
    <reaction evidence="1">
        <text>Endonucleolytic cleavage to 5'-phosphomonoester.</text>
        <dbReference type="EC" id="3.1.26.4"/>
    </reaction>
</comment>
<dbReference type="PANTHER" id="PTHR10642:SF26">
    <property type="entry name" value="RIBONUCLEASE H1"/>
    <property type="match status" value="1"/>
</dbReference>
<reference evidence="12 13" key="1">
    <citation type="submission" date="2018-04" db="EMBL/GenBank/DDBJ databases">
        <title>Novel Campyloabacter and Helicobacter Species and Strains.</title>
        <authorList>
            <person name="Mannion A.J."/>
            <person name="Shen Z."/>
            <person name="Fox J.G."/>
        </authorList>
    </citation>
    <scope>NUCLEOTIDE SEQUENCE [LARGE SCALE GENOMIC DNA]</scope>
    <source>
        <strain evidence="12 13">MIT 04-9366</strain>
    </source>
</reference>